<evidence type="ECO:0000256" key="7">
    <source>
        <dbReference type="ARBA" id="ARBA00023136"/>
    </source>
</evidence>
<evidence type="ECO:0000256" key="3">
    <source>
        <dbReference type="ARBA" id="ARBA00022692"/>
    </source>
</evidence>
<keyword evidence="12" id="KW-1185">Reference proteome</keyword>
<dbReference type="InterPro" id="IPR001129">
    <property type="entry name" value="Membr-assoc_MAPEG"/>
</dbReference>
<dbReference type="PANTHER" id="PTHR13096:SF8">
    <property type="entry name" value="RIBOSOMAL OXYGENASE 1"/>
    <property type="match status" value="1"/>
</dbReference>
<dbReference type="InterPro" id="IPR003347">
    <property type="entry name" value="JmjC_dom"/>
</dbReference>
<feature type="transmembrane region" description="Helical" evidence="9">
    <location>
        <begin position="325"/>
        <end position="345"/>
    </location>
</feature>
<evidence type="ECO:0000256" key="6">
    <source>
        <dbReference type="ARBA" id="ARBA00023004"/>
    </source>
</evidence>
<evidence type="ECO:0000256" key="4">
    <source>
        <dbReference type="ARBA" id="ARBA00022723"/>
    </source>
</evidence>
<sequence>MAGLEDRSPAEAFAWLLAPLTEQQFFERHWEKCPLHLRGADAGRFRGLLSQRVIESRLASKPGLIYGKDINLARCGANGEQIMCNGTGRAGAEAVQKKVREGCSVQVVHPQRFGSEVACLLSKLESHFGCLWGANSFRTPPGGKGFKAHHDEVEVFMLQLEGAKRWRLHRCPEGPLPRSYCWDYEGKDLGEPLMELVLQPGDLLYLPRGTIHQGEAVEGHPSHHLTISTYQRHSWADFLEKALPEALARASQQPGDSLFREGLPLRCWSYLGEQYKTKIPTPPTGSVWIFQGIQTLISLAIAVLLEFFNAEDFFQRCLRFEGANGMGLALAICALVSQFVMLPAMNDLVKAREEQKVGQPIHHPAPNELDGGCDRSPRKEDDRILFLYKLRAFENIVEWLPVFIIHAVALVALGQTGTCVVLCIPYTAGKVMFSYGYGSGNSDSRVPGLIVSDFFGLLVMRGICIIALVLGCLSGLGVKTAAVGGWGGGGPWYRLLLPALSLQRSIQVMSPAETSHLSRLEGEEGAHQLVALAFLRGRPPSRRIQLWRSLEVRRMGRKPSCFWGGRHWGRGSVPQHRATRAGACPFFRCLRSMQGGAREDLVHLKQVGKACDACRKDGRKATLGSKDPQGGQGGREEPQTPPLDTLKVEKELFLSPQADALLMKARELFATSVALPIAWLHLDPDVESSRRRKHERVKEGAEFVCQLQQQCRSKLLDRYFLFWSFFAEEEFYLLSLPLLFWCGDYRFARHMTYVVCFGLVWGNLLKDVFRLPRPRNVKQEVWVPHSASQIDSTACRDFGFPSTHAMNSVSNSLFAVLFYLENPRISSTVMVLCMCFWISSISFARLYLGVHSPMDVKGGLILGFAIALLAKPAELCFAFDRFMLRTPHVGRLLLVLLVVLVLVLNPQPRPMTPTFMQNCTLCGLILGCAVGFRMETDRRAASGAASLEEPAMPLPALLRVLVGYSMLMIARMVLKQLLSKLLGLLGLEPNPKPKNLNGESLGSTWEDQANQKHSARAKYHTDLIRTPSVALAETQQHLGPSVGHKSWDLFAAAFVKVSVYAAMAWTIVCGAPAVFEVMRIPCAMNG</sequence>
<feature type="transmembrane region" description="Helical" evidence="9">
    <location>
        <begin position="860"/>
        <end position="879"/>
    </location>
</feature>
<dbReference type="Gene3D" id="1.10.10.1500">
    <property type="entry name" value="JmjC domain-containing ribosomal oxygenase (ROX), dimer domain"/>
    <property type="match status" value="1"/>
</dbReference>
<dbReference type="InterPro" id="IPR039994">
    <property type="entry name" value="NO66-like"/>
</dbReference>
<name>A0ABP0HH29_9DINO</name>
<evidence type="ECO:0000256" key="9">
    <source>
        <dbReference type="SAM" id="Phobius"/>
    </source>
</evidence>
<reference evidence="11 12" key="1">
    <citation type="submission" date="2024-02" db="EMBL/GenBank/DDBJ databases">
        <authorList>
            <person name="Chen Y."/>
            <person name="Shah S."/>
            <person name="Dougan E. K."/>
            <person name="Thang M."/>
            <person name="Chan C."/>
        </authorList>
    </citation>
    <scope>NUCLEOTIDE SEQUENCE [LARGE SCALE GENOMIC DNA]</scope>
</reference>
<evidence type="ECO:0000256" key="2">
    <source>
        <dbReference type="ARBA" id="ARBA00004370"/>
    </source>
</evidence>
<dbReference type="Proteomes" id="UP001642464">
    <property type="component" value="Unassembled WGS sequence"/>
</dbReference>
<dbReference type="SUPFAM" id="SSF161084">
    <property type="entry name" value="MAPEG domain-like"/>
    <property type="match status" value="1"/>
</dbReference>
<feature type="transmembrane region" description="Helical" evidence="9">
    <location>
        <begin position="719"/>
        <end position="741"/>
    </location>
</feature>
<dbReference type="InterPro" id="IPR000326">
    <property type="entry name" value="PAP2/HPO"/>
</dbReference>
<organism evidence="11 12">
    <name type="scientific">Durusdinium trenchii</name>
    <dbReference type="NCBI Taxonomy" id="1381693"/>
    <lineage>
        <taxon>Eukaryota</taxon>
        <taxon>Sar</taxon>
        <taxon>Alveolata</taxon>
        <taxon>Dinophyceae</taxon>
        <taxon>Suessiales</taxon>
        <taxon>Symbiodiniaceae</taxon>
        <taxon>Durusdinium</taxon>
    </lineage>
</organism>
<dbReference type="PROSITE" id="PS51184">
    <property type="entry name" value="JMJC"/>
    <property type="match status" value="1"/>
</dbReference>
<evidence type="ECO:0000256" key="8">
    <source>
        <dbReference type="SAM" id="MobiDB-lite"/>
    </source>
</evidence>
<feature type="transmembrane region" description="Helical" evidence="9">
    <location>
        <begin position="448"/>
        <end position="470"/>
    </location>
</feature>
<feature type="transmembrane region" description="Helical" evidence="9">
    <location>
        <begin position="399"/>
        <end position="428"/>
    </location>
</feature>
<comment type="cofactor">
    <cofactor evidence="1">
        <name>Fe(2+)</name>
        <dbReference type="ChEBI" id="CHEBI:29033"/>
    </cofactor>
</comment>
<proteinExistence type="predicted"/>
<dbReference type="SUPFAM" id="SSF48317">
    <property type="entry name" value="Acid phosphatase/Vanadium-dependent haloperoxidase"/>
    <property type="match status" value="1"/>
</dbReference>
<dbReference type="InterPro" id="IPR036938">
    <property type="entry name" value="PAP2/HPO_sf"/>
</dbReference>
<feature type="transmembrane region" description="Helical" evidence="9">
    <location>
        <begin position="914"/>
        <end position="932"/>
    </location>
</feature>
<dbReference type="InterPro" id="IPR023352">
    <property type="entry name" value="MAPEG-like_dom_sf"/>
</dbReference>
<keyword evidence="6" id="KW-0408">Iron</keyword>
<feature type="region of interest" description="Disordered" evidence="8">
    <location>
        <begin position="619"/>
        <end position="642"/>
    </location>
</feature>
<accession>A0ABP0HH29</accession>
<keyword evidence="5 9" id="KW-1133">Transmembrane helix</keyword>
<feature type="transmembrane region" description="Helical" evidence="9">
    <location>
        <begin position="891"/>
        <end position="908"/>
    </location>
</feature>
<dbReference type="Pfam" id="PF08007">
    <property type="entry name" value="JmjC_2"/>
    <property type="match status" value="1"/>
</dbReference>
<dbReference type="Gene3D" id="1.20.120.550">
    <property type="entry name" value="Membrane associated eicosanoid/glutathione metabolism-like domain"/>
    <property type="match status" value="1"/>
</dbReference>
<dbReference type="CDD" id="cd03388">
    <property type="entry name" value="PAP2_SPPase1"/>
    <property type="match status" value="1"/>
</dbReference>
<evidence type="ECO:0000259" key="10">
    <source>
        <dbReference type="PROSITE" id="PS51184"/>
    </source>
</evidence>
<feature type="transmembrane region" description="Helical" evidence="9">
    <location>
        <begin position="285"/>
        <end position="305"/>
    </location>
</feature>
<gene>
    <name evidence="11" type="ORF">SCF082_LOCUS1673</name>
</gene>
<dbReference type="Gene3D" id="2.60.120.650">
    <property type="entry name" value="Cupin"/>
    <property type="match status" value="1"/>
</dbReference>
<dbReference type="SMART" id="SM00014">
    <property type="entry name" value="acidPPc"/>
    <property type="match status" value="1"/>
</dbReference>
<feature type="transmembrane region" description="Helical" evidence="9">
    <location>
        <begin position="829"/>
        <end position="848"/>
    </location>
</feature>
<feature type="transmembrane region" description="Helical" evidence="9">
    <location>
        <begin position="747"/>
        <end position="765"/>
    </location>
</feature>
<feature type="transmembrane region" description="Helical" evidence="9">
    <location>
        <begin position="1049"/>
        <end position="1075"/>
    </location>
</feature>
<evidence type="ECO:0000256" key="1">
    <source>
        <dbReference type="ARBA" id="ARBA00001954"/>
    </source>
</evidence>
<dbReference type="PANTHER" id="PTHR13096">
    <property type="entry name" value="MINA53 MYC INDUCED NUCLEAR ANTIGEN"/>
    <property type="match status" value="1"/>
</dbReference>
<dbReference type="Gene3D" id="1.20.144.10">
    <property type="entry name" value="Phosphatidic acid phosphatase type 2/haloperoxidase"/>
    <property type="match status" value="1"/>
</dbReference>
<dbReference type="Pfam" id="PF01569">
    <property type="entry name" value="PAP2"/>
    <property type="match status" value="1"/>
</dbReference>
<keyword evidence="7 9" id="KW-0472">Membrane</keyword>
<comment type="subcellular location">
    <subcellularLocation>
        <location evidence="2">Membrane</location>
    </subcellularLocation>
</comment>
<keyword evidence="3 9" id="KW-0812">Transmembrane</keyword>
<comment type="caution">
    <text evidence="11">The sequence shown here is derived from an EMBL/GenBank/DDBJ whole genome shotgun (WGS) entry which is preliminary data.</text>
</comment>
<protein>
    <submittedName>
        <fullName evidence="11">Ribosomal oxygenase 1 (Bifunctional lysine-specific demethylase and histidyl-hydroxylase NO66) (Histone lysine demethylase NO66)</fullName>
    </submittedName>
</protein>
<dbReference type="EMBL" id="CAXAMM010000803">
    <property type="protein sequence ID" value="CAK8989093.1"/>
    <property type="molecule type" value="Genomic_DNA"/>
</dbReference>
<evidence type="ECO:0000313" key="11">
    <source>
        <dbReference type="EMBL" id="CAK8989093.1"/>
    </source>
</evidence>
<evidence type="ECO:0000256" key="5">
    <source>
        <dbReference type="ARBA" id="ARBA00022989"/>
    </source>
</evidence>
<dbReference type="Pfam" id="PF01124">
    <property type="entry name" value="MAPEG"/>
    <property type="match status" value="1"/>
</dbReference>
<keyword evidence="4" id="KW-0479">Metal-binding</keyword>
<feature type="domain" description="JmjC" evidence="10">
    <location>
        <begin position="113"/>
        <end position="242"/>
    </location>
</feature>
<dbReference type="SUPFAM" id="SSF51197">
    <property type="entry name" value="Clavaminate synthase-like"/>
    <property type="match status" value="1"/>
</dbReference>
<evidence type="ECO:0000313" key="12">
    <source>
        <dbReference type="Proteomes" id="UP001642464"/>
    </source>
</evidence>